<dbReference type="RefSeq" id="WP_091872617.1">
    <property type="nucleotide sequence ID" value="NZ_FOLD01000005.1"/>
</dbReference>
<dbReference type="EMBL" id="FOLD01000005">
    <property type="protein sequence ID" value="SFC30548.1"/>
    <property type="molecule type" value="Genomic_DNA"/>
</dbReference>
<evidence type="ECO:0000313" key="2">
    <source>
        <dbReference type="Proteomes" id="UP000198639"/>
    </source>
</evidence>
<organism evidence="1 2">
    <name type="scientific">Massilia yuzhufengensis</name>
    <dbReference type="NCBI Taxonomy" id="1164594"/>
    <lineage>
        <taxon>Bacteria</taxon>
        <taxon>Pseudomonadati</taxon>
        <taxon>Pseudomonadota</taxon>
        <taxon>Betaproteobacteria</taxon>
        <taxon>Burkholderiales</taxon>
        <taxon>Oxalobacteraceae</taxon>
        <taxon>Telluria group</taxon>
        <taxon>Massilia</taxon>
    </lineage>
</organism>
<gene>
    <name evidence="1" type="ORF">SAMN05216204_10570</name>
</gene>
<sequence>MSKSSRYEWRDQQASLQERMKLFLQKPDNAQLEAVIAEMRAYAAAAQAGTIDIPERFVAFT</sequence>
<dbReference type="AlphaFoldDB" id="A0A1I1I8G9"/>
<accession>A0A1I1I8G9</accession>
<reference evidence="2" key="1">
    <citation type="submission" date="2016-10" db="EMBL/GenBank/DDBJ databases">
        <authorList>
            <person name="Varghese N."/>
            <person name="Submissions S."/>
        </authorList>
    </citation>
    <scope>NUCLEOTIDE SEQUENCE [LARGE SCALE GENOMIC DNA]</scope>
    <source>
        <strain evidence="2">CGMCC 1.12041</strain>
    </source>
</reference>
<dbReference type="Proteomes" id="UP000198639">
    <property type="component" value="Unassembled WGS sequence"/>
</dbReference>
<proteinExistence type="predicted"/>
<evidence type="ECO:0000313" key="1">
    <source>
        <dbReference type="EMBL" id="SFC30548.1"/>
    </source>
</evidence>
<protein>
    <submittedName>
        <fullName evidence="1">Uncharacterized protein</fullName>
    </submittedName>
</protein>
<dbReference type="OrthoDB" id="8779278at2"/>
<name>A0A1I1I8G9_9BURK</name>
<keyword evidence="2" id="KW-1185">Reference proteome</keyword>